<feature type="domain" description="Glycoamylase-like" evidence="2">
    <location>
        <begin position="280"/>
        <end position="495"/>
    </location>
</feature>
<keyword evidence="1" id="KW-0732">Signal</keyword>
<dbReference type="InterPro" id="IPR019282">
    <property type="entry name" value="Glycoamylase-like_cons_dom"/>
</dbReference>
<name>A0A6C2TZH6_PONDE</name>
<evidence type="ECO:0000313" key="3">
    <source>
        <dbReference type="EMBL" id="VGO13072.1"/>
    </source>
</evidence>
<dbReference type="PIRSF" id="PIRSF028431">
    <property type="entry name" value="UCP028431"/>
    <property type="match status" value="1"/>
</dbReference>
<gene>
    <name evidence="3" type="ORF">PDESU_01626</name>
</gene>
<evidence type="ECO:0000256" key="1">
    <source>
        <dbReference type="SAM" id="SignalP"/>
    </source>
</evidence>
<dbReference type="EMBL" id="CAAHFG010000001">
    <property type="protein sequence ID" value="VGO13072.1"/>
    <property type="molecule type" value="Genomic_DNA"/>
</dbReference>
<proteinExistence type="predicted"/>
<dbReference type="Proteomes" id="UP000366872">
    <property type="component" value="Unassembled WGS sequence"/>
</dbReference>
<evidence type="ECO:0000259" key="2">
    <source>
        <dbReference type="Pfam" id="PF10091"/>
    </source>
</evidence>
<feature type="signal peptide" evidence="1">
    <location>
        <begin position="1"/>
        <end position="21"/>
    </location>
</feature>
<protein>
    <recommendedName>
        <fullName evidence="2">Glycoamylase-like domain-containing protein</fullName>
    </recommendedName>
</protein>
<dbReference type="InterPro" id="IPR016883">
    <property type="entry name" value="UCP028431"/>
</dbReference>
<evidence type="ECO:0000313" key="4">
    <source>
        <dbReference type="Proteomes" id="UP000366872"/>
    </source>
</evidence>
<reference evidence="3 4" key="1">
    <citation type="submission" date="2019-04" db="EMBL/GenBank/DDBJ databases">
        <authorList>
            <person name="Van Vliet M D."/>
        </authorList>
    </citation>
    <scope>NUCLEOTIDE SEQUENCE [LARGE SCALE GENOMIC DNA]</scope>
    <source>
        <strain evidence="3 4">F1</strain>
    </source>
</reference>
<dbReference type="Gene3D" id="1.50.10.140">
    <property type="match status" value="1"/>
</dbReference>
<organism evidence="3 4">
    <name type="scientific">Pontiella desulfatans</name>
    <dbReference type="NCBI Taxonomy" id="2750659"/>
    <lineage>
        <taxon>Bacteria</taxon>
        <taxon>Pseudomonadati</taxon>
        <taxon>Kiritimatiellota</taxon>
        <taxon>Kiritimatiellia</taxon>
        <taxon>Kiritimatiellales</taxon>
        <taxon>Pontiellaceae</taxon>
        <taxon>Pontiella</taxon>
    </lineage>
</organism>
<dbReference type="AlphaFoldDB" id="A0A6C2TZH6"/>
<dbReference type="InterPro" id="IPR013783">
    <property type="entry name" value="Ig-like_fold"/>
</dbReference>
<dbReference type="Gene3D" id="2.60.40.10">
    <property type="entry name" value="Immunoglobulins"/>
    <property type="match status" value="1"/>
</dbReference>
<sequence>MMNYWSASAFLVLLFVGNASALTATGADSRVDLSWEAKRDVLYNVYRNDAARGSFEKINKNPHPVGVYSDFTGKNGRVYYYKVSEIVGEGKERFIAPKPVSARTRQMEDAELVTSIQEATFRYFWDYAHPVSGMTRERYFGNFDGCASGGTGFGVLAVMIGAERGFVTRTEAAERLLTIAKFLEKADRYHGAWAHWINGSTGKTIRFSKTDDGADIVETALLMQGLLTVRQYFDQDNPVEKELRETITRLWETVEWDWFYKEPYMVWHWSPNYGFEKNLKVRGYNECMIVYLLAIASPTHPIPAEAYYEGWAGQPNYANGKKHYGITLDVGRHMGGPLFLSHYSFCCFDPRGIRDKFTNYFKNAQAITKIHRAYCKDNPGDFKGYNGLVWGLTACYTPDGYRACEPGGKHDNGTIAPTAALGSMPYTPKESLATMKYFYHELGDRLWGPFGFYDSFNPDRDWFADGYLAIDQGPIIVMIENARTGLCWKNFMKNPEIVPTLKAIGFERDE</sequence>
<feature type="chain" id="PRO_5025676309" description="Glycoamylase-like domain-containing protein" evidence="1">
    <location>
        <begin position="22"/>
        <end position="510"/>
    </location>
</feature>
<dbReference type="Pfam" id="PF10091">
    <property type="entry name" value="Glycoamylase"/>
    <property type="match status" value="1"/>
</dbReference>
<dbReference type="RefSeq" id="WP_222847097.1">
    <property type="nucleotide sequence ID" value="NZ_CAAHFG010000001.1"/>
</dbReference>
<accession>A0A6C2TZH6</accession>
<keyword evidence="4" id="KW-1185">Reference proteome</keyword>